<dbReference type="EMBL" id="LAZR01018603">
    <property type="protein sequence ID" value="KKL95741.1"/>
    <property type="molecule type" value="Genomic_DNA"/>
</dbReference>
<sequence>MNEEEFAKYLHGLIEQYIEDLCLLDGETVVLCVRGEETMLDGLD</sequence>
<feature type="non-terminal residue" evidence="1">
    <location>
        <position position="44"/>
    </location>
</feature>
<organism evidence="1">
    <name type="scientific">marine sediment metagenome</name>
    <dbReference type="NCBI Taxonomy" id="412755"/>
    <lineage>
        <taxon>unclassified sequences</taxon>
        <taxon>metagenomes</taxon>
        <taxon>ecological metagenomes</taxon>
    </lineage>
</organism>
<gene>
    <name evidence="1" type="ORF">LCGC14_1851470</name>
</gene>
<accession>A0A0F9GYF5</accession>
<name>A0A0F9GYF5_9ZZZZ</name>
<protein>
    <submittedName>
        <fullName evidence="1">Uncharacterized protein</fullName>
    </submittedName>
</protein>
<comment type="caution">
    <text evidence="1">The sequence shown here is derived from an EMBL/GenBank/DDBJ whole genome shotgun (WGS) entry which is preliminary data.</text>
</comment>
<dbReference type="AlphaFoldDB" id="A0A0F9GYF5"/>
<evidence type="ECO:0000313" key="1">
    <source>
        <dbReference type="EMBL" id="KKL95741.1"/>
    </source>
</evidence>
<proteinExistence type="predicted"/>
<reference evidence="1" key="1">
    <citation type="journal article" date="2015" name="Nature">
        <title>Complex archaea that bridge the gap between prokaryotes and eukaryotes.</title>
        <authorList>
            <person name="Spang A."/>
            <person name="Saw J.H."/>
            <person name="Jorgensen S.L."/>
            <person name="Zaremba-Niedzwiedzka K."/>
            <person name="Martijn J."/>
            <person name="Lind A.E."/>
            <person name="van Eijk R."/>
            <person name="Schleper C."/>
            <person name="Guy L."/>
            <person name="Ettema T.J."/>
        </authorList>
    </citation>
    <scope>NUCLEOTIDE SEQUENCE</scope>
</reference>